<proteinExistence type="predicted"/>
<dbReference type="RefSeq" id="WP_191803444.1">
    <property type="nucleotide sequence ID" value="NZ_JACSQL010000011.1"/>
</dbReference>
<evidence type="ECO:0000313" key="2">
    <source>
        <dbReference type="Proteomes" id="UP000608071"/>
    </source>
</evidence>
<dbReference type="EMBL" id="JACSQL010000011">
    <property type="protein sequence ID" value="MBD7970393.1"/>
    <property type="molecule type" value="Genomic_DNA"/>
</dbReference>
<gene>
    <name evidence="1" type="ORF">H9647_20195</name>
</gene>
<reference evidence="1 2" key="1">
    <citation type="submission" date="2020-08" db="EMBL/GenBank/DDBJ databases">
        <title>A Genomic Blueprint of the Chicken Gut Microbiome.</title>
        <authorList>
            <person name="Gilroy R."/>
            <person name="Ravi A."/>
            <person name="Getino M."/>
            <person name="Pursley I."/>
            <person name="Horton D.L."/>
            <person name="Alikhan N.-F."/>
            <person name="Baker D."/>
            <person name="Gharbi K."/>
            <person name="Hall N."/>
            <person name="Watson M."/>
            <person name="Adriaenssens E.M."/>
            <person name="Foster-Nyarko E."/>
            <person name="Jarju S."/>
            <person name="Secka A."/>
            <person name="Antonio M."/>
            <person name="Oren A."/>
            <person name="Chaudhuri R."/>
            <person name="La Ragione R.M."/>
            <person name="Hildebrand F."/>
            <person name="Pallen M.J."/>
        </authorList>
    </citation>
    <scope>NUCLEOTIDE SEQUENCE [LARGE SCALE GENOMIC DNA]</scope>
    <source>
        <strain evidence="1 2">Sa2BVA9</strain>
    </source>
</reference>
<name>A0ABR8T4E0_9BACL</name>
<organism evidence="1 2">
    <name type="scientific">Paenibacillus gallinarum</name>
    <dbReference type="NCBI Taxonomy" id="2762232"/>
    <lineage>
        <taxon>Bacteria</taxon>
        <taxon>Bacillati</taxon>
        <taxon>Bacillota</taxon>
        <taxon>Bacilli</taxon>
        <taxon>Bacillales</taxon>
        <taxon>Paenibacillaceae</taxon>
        <taxon>Paenibacillus</taxon>
    </lineage>
</organism>
<comment type="caution">
    <text evidence="1">The sequence shown here is derived from an EMBL/GenBank/DDBJ whole genome shotgun (WGS) entry which is preliminary data.</text>
</comment>
<evidence type="ECO:0000313" key="1">
    <source>
        <dbReference type="EMBL" id="MBD7970393.1"/>
    </source>
</evidence>
<sequence>MLSSSYEHIENSIKSTIYGITDNYLNHKIDKFQYMEQVHTCCIVLGTLCKTLQTSGCDKQLISRLALLRDELARPVMQMVYDQIQMYSQEDECELDQEKVYEMKLKRSKLKPLAG</sequence>
<accession>A0ABR8T4E0</accession>
<dbReference type="Proteomes" id="UP000608071">
    <property type="component" value="Unassembled WGS sequence"/>
</dbReference>
<keyword evidence="2" id="KW-1185">Reference proteome</keyword>
<protein>
    <submittedName>
        <fullName evidence="1">Uncharacterized protein</fullName>
    </submittedName>
</protein>